<keyword evidence="7" id="KW-1185">Reference proteome</keyword>
<dbReference type="Pfam" id="PF00155">
    <property type="entry name" value="Aminotran_1_2"/>
    <property type="match status" value="1"/>
</dbReference>
<evidence type="ECO:0000313" key="7">
    <source>
        <dbReference type="Proteomes" id="UP000215459"/>
    </source>
</evidence>
<gene>
    <name evidence="6" type="ORF">CHM34_02945</name>
</gene>
<name>A0A235B8Y8_9BACL</name>
<protein>
    <recommendedName>
        <fullName evidence="5">Aminotransferase class I/classII large domain-containing protein</fullName>
    </recommendedName>
</protein>
<comment type="caution">
    <text evidence="6">The sequence shown here is derived from an EMBL/GenBank/DDBJ whole genome shotgun (WGS) entry which is preliminary data.</text>
</comment>
<sequence>MCQVGNSNRDRLTVFLQWIAHQFLSSPEFMEHLSKLKYELWERQRFFVSILNKYLDKELEFILPQGEIHLWCQLKFPIQDRKLLEAGIQQGVLFIPGSIYGSPEGFVRFTYARVPADQMEEGIQRFKTALSLFKK</sequence>
<evidence type="ECO:0000256" key="4">
    <source>
        <dbReference type="ARBA" id="ARBA00022898"/>
    </source>
</evidence>
<dbReference type="Proteomes" id="UP000215459">
    <property type="component" value="Unassembled WGS sequence"/>
</dbReference>
<dbReference type="GO" id="GO:0008483">
    <property type="term" value="F:transaminase activity"/>
    <property type="evidence" value="ECO:0007669"/>
    <property type="project" value="UniProtKB-KW"/>
</dbReference>
<feature type="domain" description="Aminotransferase class I/classII large" evidence="5">
    <location>
        <begin position="15"/>
        <end position="126"/>
    </location>
</feature>
<dbReference type="InterPro" id="IPR050859">
    <property type="entry name" value="Class-I_PLP-dep_aminotransf"/>
</dbReference>
<accession>A0A235B8Y8</accession>
<comment type="cofactor">
    <cofactor evidence="1">
        <name>pyridoxal 5'-phosphate</name>
        <dbReference type="ChEBI" id="CHEBI:597326"/>
    </cofactor>
</comment>
<dbReference type="InterPro" id="IPR004839">
    <property type="entry name" value="Aminotransferase_I/II_large"/>
</dbReference>
<keyword evidence="3" id="KW-0808">Transferase</keyword>
<organism evidence="6 7">
    <name type="scientific">Paludifilum halophilum</name>
    <dbReference type="NCBI Taxonomy" id="1642702"/>
    <lineage>
        <taxon>Bacteria</taxon>
        <taxon>Bacillati</taxon>
        <taxon>Bacillota</taxon>
        <taxon>Bacilli</taxon>
        <taxon>Bacillales</taxon>
        <taxon>Thermoactinomycetaceae</taxon>
        <taxon>Paludifilum</taxon>
    </lineage>
</organism>
<evidence type="ECO:0000259" key="5">
    <source>
        <dbReference type="Pfam" id="PF00155"/>
    </source>
</evidence>
<dbReference type="EMBL" id="NOWF01000002">
    <property type="protein sequence ID" value="OYD08770.1"/>
    <property type="molecule type" value="Genomic_DNA"/>
</dbReference>
<dbReference type="GO" id="GO:0030170">
    <property type="term" value="F:pyridoxal phosphate binding"/>
    <property type="evidence" value="ECO:0007669"/>
    <property type="project" value="InterPro"/>
</dbReference>
<proteinExistence type="predicted"/>
<evidence type="ECO:0000256" key="1">
    <source>
        <dbReference type="ARBA" id="ARBA00001933"/>
    </source>
</evidence>
<dbReference type="InterPro" id="IPR015424">
    <property type="entry name" value="PyrdxlP-dep_Trfase"/>
</dbReference>
<dbReference type="GO" id="GO:1901605">
    <property type="term" value="P:alpha-amino acid metabolic process"/>
    <property type="evidence" value="ECO:0007669"/>
    <property type="project" value="TreeGrafter"/>
</dbReference>
<dbReference type="InterPro" id="IPR015422">
    <property type="entry name" value="PyrdxlP-dep_Trfase_small"/>
</dbReference>
<keyword evidence="4" id="KW-0663">Pyridoxal phosphate</keyword>
<evidence type="ECO:0000256" key="2">
    <source>
        <dbReference type="ARBA" id="ARBA00022576"/>
    </source>
</evidence>
<evidence type="ECO:0000256" key="3">
    <source>
        <dbReference type="ARBA" id="ARBA00022679"/>
    </source>
</evidence>
<keyword evidence="2" id="KW-0032">Aminotransferase</keyword>
<dbReference type="SUPFAM" id="SSF53383">
    <property type="entry name" value="PLP-dependent transferases"/>
    <property type="match status" value="1"/>
</dbReference>
<dbReference type="PANTHER" id="PTHR42790">
    <property type="entry name" value="AMINOTRANSFERASE"/>
    <property type="match status" value="1"/>
</dbReference>
<reference evidence="6 7" key="1">
    <citation type="submission" date="2017-07" db="EMBL/GenBank/DDBJ databases">
        <title>The genome sequence of Paludifilum halophilum highlights mechanisms for microbial adaptation to high salt environemnts.</title>
        <authorList>
            <person name="Belbahri L."/>
        </authorList>
    </citation>
    <scope>NUCLEOTIDE SEQUENCE [LARGE SCALE GENOMIC DNA]</scope>
    <source>
        <strain evidence="6 7">DSM 102817</strain>
    </source>
</reference>
<dbReference type="Gene3D" id="3.90.1150.10">
    <property type="entry name" value="Aspartate Aminotransferase, domain 1"/>
    <property type="match status" value="1"/>
</dbReference>
<evidence type="ECO:0000313" key="6">
    <source>
        <dbReference type="EMBL" id="OYD08770.1"/>
    </source>
</evidence>
<dbReference type="PANTHER" id="PTHR42790:SF19">
    <property type="entry name" value="KYNURENINE_ALPHA-AMINOADIPATE AMINOTRANSFERASE, MITOCHONDRIAL"/>
    <property type="match status" value="1"/>
</dbReference>
<dbReference type="AlphaFoldDB" id="A0A235B8Y8"/>